<dbReference type="Gene3D" id="3.30.420.10">
    <property type="entry name" value="Ribonuclease H-like superfamily/Ribonuclease H"/>
    <property type="match status" value="1"/>
</dbReference>
<protein>
    <recommendedName>
        <fullName evidence="2">Transposase Tc1-like domain-containing protein</fullName>
    </recommendedName>
</protein>
<dbReference type="PANTHER" id="PTHR47169:SF4">
    <property type="entry name" value="TRANSPOSASE TC1-LIKE DOMAIN-CONTAINING PROTEIN"/>
    <property type="match status" value="1"/>
</dbReference>
<dbReference type="GeneID" id="20079617"/>
<dbReference type="PANTHER" id="PTHR47169">
    <property type="entry name" value="OS01G0541250 PROTEIN"/>
    <property type="match status" value="1"/>
</dbReference>
<dbReference type="OrthoDB" id="166347at2759"/>
<dbReference type="AlphaFoldDB" id="A0A024UK84"/>
<organism evidence="1">
    <name type="scientific">Aphanomyces invadans</name>
    <dbReference type="NCBI Taxonomy" id="157072"/>
    <lineage>
        <taxon>Eukaryota</taxon>
        <taxon>Sar</taxon>
        <taxon>Stramenopiles</taxon>
        <taxon>Oomycota</taxon>
        <taxon>Saprolegniomycetes</taxon>
        <taxon>Saprolegniales</taxon>
        <taxon>Verrucalvaceae</taxon>
        <taxon>Aphanomyces</taxon>
    </lineage>
</organism>
<evidence type="ECO:0000313" key="1">
    <source>
        <dbReference type="EMBL" id="ETW06272.1"/>
    </source>
</evidence>
<proteinExistence type="predicted"/>
<gene>
    <name evidence="1" type="ORF">H310_02567</name>
</gene>
<dbReference type="InterPro" id="IPR036397">
    <property type="entry name" value="RNaseH_sf"/>
</dbReference>
<dbReference type="GO" id="GO:0003676">
    <property type="term" value="F:nucleic acid binding"/>
    <property type="evidence" value="ECO:0007669"/>
    <property type="project" value="InterPro"/>
</dbReference>
<reference evidence="1" key="1">
    <citation type="submission" date="2013-12" db="EMBL/GenBank/DDBJ databases">
        <title>The Genome Sequence of Aphanomyces invadans NJM9701.</title>
        <authorList>
            <consortium name="The Broad Institute Genomics Platform"/>
            <person name="Russ C."/>
            <person name="Tyler B."/>
            <person name="van West P."/>
            <person name="Dieguez-Uribeondo J."/>
            <person name="Young S.K."/>
            <person name="Zeng Q."/>
            <person name="Gargeya S."/>
            <person name="Fitzgerald M."/>
            <person name="Abouelleil A."/>
            <person name="Alvarado L."/>
            <person name="Chapman S.B."/>
            <person name="Gainer-Dewar J."/>
            <person name="Goldberg J."/>
            <person name="Griggs A."/>
            <person name="Gujja S."/>
            <person name="Hansen M."/>
            <person name="Howarth C."/>
            <person name="Imamovic A."/>
            <person name="Ireland A."/>
            <person name="Larimer J."/>
            <person name="McCowan C."/>
            <person name="Murphy C."/>
            <person name="Pearson M."/>
            <person name="Poon T.W."/>
            <person name="Priest M."/>
            <person name="Roberts A."/>
            <person name="Saif S."/>
            <person name="Shea T."/>
            <person name="Sykes S."/>
            <person name="Wortman J."/>
            <person name="Nusbaum C."/>
            <person name="Birren B."/>
        </authorList>
    </citation>
    <scope>NUCLEOTIDE SEQUENCE [LARGE SCALE GENOMIC DNA]</scope>
    <source>
        <strain evidence="1">NJM9701</strain>
    </source>
</reference>
<name>A0A024UK84_9STRA</name>
<sequence>MRSLTRHYNIPKTSIFRHMKAVARLTARSSYVKPYLTEANVQARLKFAMSHLEPSSSENHLFNDMHNYVHIDEKWFYLTKVKKRFLRVTFLAAVARPRYDYSKCQMFDGKISVWPFMSYSRDRFGHVASFVVAKFGVQAEYIKTFFFS</sequence>
<dbReference type="EMBL" id="KI913955">
    <property type="protein sequence ID" value="ETW06272.1"/>
    <property type="molecule type" value="Genomic_DNA"/>
</dbReference>
<dbReference type="RefSeq" id="XP_008864347.1">
    <property type="nucleotide sequence ID" value="XM_008866125.1"/>
</dbReference>
<accession>A0A024UK84</accession>
<dbReference type="VEuPathDB" id="FungiDB:H310_02567"/>
<evidence type="ECO:0008006" key="2">
    <source>
        <dbReference type="Google" id="ProtNLM"/>
    </source>
</evidence>